<evidence type="ECO:0000256" key="7">
    <source>
        <dbReference type="SAM" id="MobiDB-lite"/>
    </source>
</evidence>
<dbReference type="PANTHER" id="PTHR32285:SF241">
    <property type="entry name" value="PROTEIN TRICHOME BIREFRINGENCE-LIKE 4"/>
    <property type="match status" value="1"/>
</dbReference>
<dbReference type="EMBL" id="OX459126">
    <property type="protein sequence ID" value="CAI9119009.1"/>
    <property type="molecule type" value="Genomic_DNA"/>
</dbReference>
<reference evidence="10" key="1">
    <citation type="submission" date="2023-03" db="EMBL/GenBank/DDBJ databases">
        <authorList>
            <person name="Julca I."/>
        </authorList>
    </citation>
    <scope>NUCLEOTIDE SEQUENCE</scope>
</reference>
<dbReference type="GO" id="GO:0005794">
    <property type="term" value="C:Golgi apparatus"/>
    <property type="evidence" value="ECO:0007669"/>
    <property type="project" value="TreeGrafter"/>
</dbReference>
<dbReference type="GO" id="GO:0016413">
    <property type="term" value="F:O-acetyltransferase activity"/>
    <property type="evidence" value="ECO:0007669"/>
    <property type="project" value="InterPro"/>
</dbReference>
<dbReference type="InterPro" id="IPR026057">
    <property type="entry name" value="TBL_C"/>
</dbReference>
<keyword evidence="11" id="KW-1185">Reference proteome</keyword>
<name>A0AAV1EH80_OLDCO</name>
<evidence type="ECO:0000256" key="4">
    <source>
        <dbReference type="ARBA" id="ARBA00022968"/>
    </source>
</evidence>
<comment type="subcellular location">
    <subcellularLocation>
        <location evidence="1">Membrane</location>
        <topology evidence="1">Single-pass membrane protein</topology>
    </subcellularLocation>
</comment>
<evidence type="ECO:0000256" key="1">
    <source>
        <dbReference type="ARBA" id="ARBA00004167"/>
    </source>
</evidence>
<dbReference type="GO" id="GO:0016020">
    <property type="term" value="C:membrane"/>
    <property type="evidence" value="ECO:0007669"/>
    <property type="project" value="UniProtKB-SubCell"/>
</dbReference>
<dbReference type="Proteomes" id="UP001161247">
    <property type="component" value="Chromosome 9"/>
</dbReference>
<evidence type="ECO:0000256" key="3">
    <source>
        <dbReference type="ARBA" id="ARBA00022692"/>
    </source>
</evidence>
<keyword evidence="6" id="KW-0472">Membrane</keyword>
<sequence>MASSKNSFIQLSRNFITSYPLPKPRTKGLFTLLLTLLLAVFFFSPLSNKSPTADISSNNLISHLHSASNYISSLSSSVVSDEPSFVSGAPPPPPPHPTTHTGGVTFTTVGSATVRKKPEIGVTSDQNRSKNESCDFFDGNWEMDESMPLYEPGSCSFIDDAFNCFKNGRSDYDYFRLRWKPLGCDLPRFDGLKMLKMLRGKRVAFVGDSLNRNMWESLVCALKSALGNSSNVFEVSGRREFRTEGFYSFKFQDYNVSIDFIRSPFLVQEWKFMSKAGIRRETLRLDMIQSSSVKYQDADIIIFNTGHWWTHQKTYKGDSYFQEGNHVYDKLEVRDAFSKALRTWAQWVDSNINTTQTMVFFRGYSASHFKGGQWNSGGSCDGETQPIANDTYLSPYPWMMRTLESVIQTMKTPVHFLNITRMTDYRKDGHPSVFGQTEEFRRPGMVQDCSHWCLPGVPDSWNELLYAILVSSQK</sequence>
<gene>
    <name evidence="10" type="ORF">OLC1_LOCUS24763</name>
</gene>
<keyword evidence="4" id="KW-0735">Signal-anchor</keyword>
<dbReference type="PANTHER" id="PTHR32285">
    <property type="entry name" value="PROTEIN TRICHOME BIREFRINGENCE-LIKE 9-RELATED"/>
    <property type="match status" value="1"/>
</dbReference>
<keyword evidence="3" id="KW-0812">Transmembrane</keyword>
<protein>
    <submittedName>
        <fullName evidence="10">OLC1v1020657C1</fullName>
    </submittedName>
</protein>
<comment type="similarity">
    <text evidence="2">Belongs to the PC-esterase family. TBL subfamily.</text>
</comment>
<dbReference type="AlphaFoldDB" id="A0AAV1EH80"/>
<dbReference type="Pfam" id="PF14416">
    <property type="entry name" value="PMR5N"/>
    <property type="match status" value="1"/>
</dbReference>
<organism evidence="10 11">
    <name type="scientific">Oldenlandia corymbosa var. corymbosa</name>
    <dbReference type="NCBI Taxonomy" id="529605"/>
    <lineage>
        <taxon>Eukaryota</taxon>
        <taxon>Viridiplantae</taxon>
        <taxon>Streptophyta</taxon>
        <taxon>Embryophyta</taxon>
        <taxon>Tracheophyta</taxon>
        <taxon>Spermatophyta</taxon>
        <taxon>Magnoliopsida</taxon>
        <taxon>eudicotyledons</taxon>
        <taxon>Gunneridae</taxon>
        <taxon>Pentapetalae</taxon>
        <taxon>asterids</taxon>
        <taxon>lamiids</taxon>
        <taxon>Gentianales</taxon>
        <taxon>Rubiaceae</taxon>
        <taxon>Rubioideae</taxon>
        <taxon>Spermacoceae</taxon>
        <taxon>Hedyotis-Oldenlandia complex</taxon>
        <taxon>Oldenlandia</taxon>
    </lineage>
</organism>
<evidence type="ECO:0000259" key="9">
    <source>
        <dbReference type="Pfam" id="PF14416"/>
    </source>
</evidence>
<dbReference type="InterPro" id="IPR029962">
    <property type="entry name" value="TBL"/>
</dbReference>
<dbReference type="Pfam" id="PF13839">
    <property type="entry name" value="PC-Esterase"/>
    <property type="match status" value="1"/>
</dbReference>
<evidence type="ECO:0000313" key="10">
    <source>
        <dbReference type="EMBL" id="CAI9119009.1"/>
    </source>
</evidence>
<evidence type="ECO:0000256" key="2">
    <source>
        <dbReference type="ARBA" id="ARBA00007727"/>
    </source>
</evidence>
<evidence type="ECO:0000256" key="6">
    <source>
        <dbReference type="ARBA" id="ARBA00023136"/>
    </source>
</evidence>
<evidence type="ECO:0000313" key="11">
    <source>
        <dbReference type="Proteomes" id="UP001161247"/>
    </source>
</evidence>
<proteinExistence type="inferred from homology"/>
<feature type="domain" description="Trichome birefringence-like N-terminal" evidence="9">
    <location>
        <begin position="132"/>
        <end position="185"/>
    </location>
</feature>
<feature type="region of interest" description="Disordered" evidence="7">
    <location>
        <begin position="82"/>
        <end position="101"/>
    </location>
</feature>
<feature type="domain" description="Trichome birefringence-like C-terminal" evidence="8">
    <location>
        <begin position="186"/>
        <end position="467"/>
    </location>
</feature>
<evidence type="ECO:0000259" key="8">
    <source>
        <dbReference type="Pfam" id="PF13839"/>
    </source>
</evidence>
<keyword evidence="5" id="KW-1133">Transmembrane helix</keyword>
<accession>A0AAV1EH80</accession>
<dbReference type="InterPro" id="IPR025846">
    <property type="entry name" value="TBL_N"/>
</dbReference>
<evidence type="ECO:0000256" key="5">
    <source>
        <dbReference type="ARBA" id="ARBA00022989"/>
    </source>
</evidence>